<dbReference type="STRING" id="1380566.A0A219AQA7"/>
<comment type="subcellular location">
    <subcellularLocation>
        <location evidence="1">Membrane</location>
        <topology evidence="1">Multi-pass membrane protein</topology>
    </subcellularLocation>
</comment>
<dbReference type="PANTHER" id="PTHR31465:SF13">
    <property type="entry name" value="RTA1 DOMAIN PROTEIN-RELATED"/>
    <property type="match status" value="1"/>
</dbReference>
<keyword evidence="3 5" id="KW-1133">Transmembrane helix</keyword>
<dbReference type="EMBL" id="LSBJ02000004">
    <property type="protein sequence ID" value="OWT42966.1"/>
    <property type="molecule type" value="Genomic_DNA"/>
</dbReference>
<comment type="caution">
    <text evidence="6">The sequence shown here is derived from an EMBL/GenBank/DDBJ whole genome shotgun (WGS) entry which is preliminary data.</text>
</comment>
<feature type="transmembrane region" description="Helical" evidence="5">
    <location>
        <begin position="94"/>
        <end position="114"/>
    </location>
</feature>
<keyword evidence="4 5" id="KW-0472">Membrane</keyword>
<dbReference type="RefSeq" id="XP_022285428.1">
    <property type="nucleotide sequence ID" value="XM_022429518.1"/>
</dbReference>
<accession>A0A219AQA7</accession>
<evidence type="ECO:0000256" key="4">
    <source>
        <dbReference type="ARBA" id="ARBA00023136"/>
    </source>
</evidence>
<dbReference type="Pfam" id="PF04479">
    <property type="entry name" value="RTA1"/>
    <property type="match status" value="1"/>
</dbReference>
<dbReference type="GO" id="GO:0016020">
    <property type="term" value="C:membrane"/>
    <property type="evidence" value="ECO:0007669"/>
    <property type="project" value="UniProtKB-SubCell"/>
</dbReference>
<keyword evidence="7" id="KW-1185">Reference proteome</keyword>
<feature type="transmembrane region" description="Helical" evidence="5">
    <location>
        <begin position="48"/>
        <end position="66"/>
    </location>
</feature>
<dbReference type="Proteomes" id="UP000078397">
    <property type="component" value="Unassembled WGS sequence"/>
</dbReference>
<evidence type="ECO:0000256" key="2">
    <source>
        <dbReference type="ARBA" id="ARBA00022692"/>
    </source>
</evidence>
<evidence type="ECO:0000313" key="6">
    <source>
        <dbReference type="EMBL" id="OWT42966.1"/>
    </source>
</evidence>
<gene>
    <name evidence="6" type="ORF">VFPPC_17841</name>
</gene>
<proteinExistence type="predicted"/>
<evidence type="ECO:0000256" key="5">
    <source>
        <dbReference type="SAM" id="Phobius"/>
    </source>
</evidence>
<reference evidence="6 7" key="1">
    <citation type="journal article" date="2016" name="PLoS Pathog.">
        <title>Biosynthesis of antibiotic leucinostatins in bio-control fungus Purpureocillium lilacinum and their inhibition on phytophthora revealed by genome mining.</title>
        <authorList>
            <person name="Wang G."/>
            <person name="Liu Z."/>
            <person name="Lin R."/>
            <person name="Li E."/>
            <person name="Mao Z."/>
            <person name="Ling J."/>
            <person name="Yang Y."/>
            <person name="Yin W.B."/>
            <person name="Xie B."/>
        </authorList>
    </citation>
    <scope>NUCLEOTIDE SEQUENCE [LARGE SCALE GENOMIC DNA]</scope>
    <source>
        <strain evidence="6">170</strain>
    </source>
</reference>
<dbReference type="AlphaFoldDB" id="A0A219AQA7"/>
<dbReference type="OrthoDB" id="3358017at2759"/>
<evidence type="ECO:0000313" key="7">
    <source>
        <dbReference type="Proteomes" id="UP000078397"/>
    </source>
</evidence>
<sequence>MAAGHALIKSSLILQVFVLGSFIVLAYTYHRRCRANGIRSPKLRGPLLTLYASSALLAVRTTYRIVEYFSIAELKYNKPNFNPMSMSPIVRYEWYFYVFEAGAMICNCGLFNICHPRRYLPKNSKIYLAKDGITETQGPGFKDARPLWKTLIDPFNIIGLFKSRDQDDRSWLPDIEDNLTTNDKLAYDKSTV</sequence>
<dbReference type="KEGG" id="pchm:VFPPC_17841"/>
<dbReference type="PANTHER" id="PTHR31465">
    <property type="entry name" value="PROTEIN RTA1-RELATED"/>
    <property type="match status" value="1"/>
</dbReference>
<protein>
    <submittedName>
        <fullName evidence="6">Uncharacterized protein</fullName>
    </submittedName>
</protein>
<dbReference type="InterPro" id="IPR007568">
    <property type="entry name" value="RTA1"/>
</dbReference>
<keyword evidence="2 5" id="KW-0812">Transmembrane</keyword>
<name>A0A219AQA7_METCM</name>
<evidence type="ECO:0000256" key="1">
    <source>
        <dbReference type="ARBA" id="ARBA00004141"/>
    </source>
</evidence>
<feature type="transmembrane region" description="Helical" evidence="5">
    <location>
        <begin position="6"/>
        <end position="27"/>
    </location>
</feature>
<dbReference type="GeneID" id="33936748"/>
<evidence type="ECO:0000256" key="3">
    <source>
        <dbReference type="ARBA" id="ARBA00022989"/>
    </source>
</evidence>
<organism evidence="6 7">
    <name type="scientific">Pochonia chlamydosporia 170</name>
    <dbReference type="NCBI Taxonomy" id="1380566"/>
    <lineage>
        <taxon>Eukaryota</taxon>
        <taxon>Fungi</taxon>
        <taxon>Dikarya</taxon>
        <taxon>Ascomycota</taxon>
        <taxon>Pezizomycotina</taxon>
        <taxon>Sordariomycetes</taxon>
        <taxon>Hypocreomycetidae</taxon>
        <taxon>Hypocreales</taxon>
        <taxon>Clavicipitaceae</taxon>
        <taxon>Pochonia</taxon>
    </lineage>
</organism>